<feature type="compositionally biased region" description="Low complexity" evidence="1">
    <location>
        <begin position="109"/>
        <end position="124"/>
    </location>
</feature>
<protein>
    <submittedName>
        <fullName evidence="2">Two-component system sensor histidine kinase</fullName>
    </submittedName>
</protein>
<organism evidence="2">
    <name type="scientific">uncultured Mycobacteriales bacterium</name>
    <dbReference type="NCBI Taxonomy" id="581187"/>
    <lineage>
        <taxon>Bacteria</taxon>
        <taxon>Bacillati</taxon>
        <taxon>Actinomycetota</taxon>
        <taxon>Actinomycetes</taxon>
        <taxon>Mycobacteriales</taxon>
        <taxon>environmental samples</taxon>
    </lineage>
</organism>
<gene>
    <name evidence="2" type="ORF">AVDCRST_MAG41-4554</name>
</gene>
<feature type="compositionally biased region" description="Basic and acidic residues" evidence="1">
    <location>
        <begin position="146"/>
        <end position="162"/>
    </location>
</feature>
<feature type="compositionally biased region" description="Basic and acidic residues" evidence="1">
    <location>
        <begin position="286"/>
        <end position="302"/>
    </location>
</feature>
<evidence type="ECO:0000313" key="2">
    <source>
        <dbReference type="EMBL" id="CAA9292750.1"/>
    </source>
</evidence>
<keyword evidence="2" id="KW-0808">Transferase</keyword>
<accession>A0A6J4K0P3</accession>
<feature type="compositionally biased region" description="Basic residues" evidence="1">
    <location>
        <begin position="250"/>
        <end position="268"/>
    </location>
</feature>
<feature type="non-terminal residue" evidence="2">
    <location>
        <position position="347"/>
    </location>
</feature>
<dbReference type="AlphaFoldDB" id="A0A6J4K0P3"/>
<sequence>DPCLGAGGPTRPGLHRPGRAGRLVGAAAARAPVAGGERVGGRADRSARCRRRGAGRGRGDVPLAARPRCGAHRAGLGRHCRAALGARPRPPTGPPQRVGAGGGGPPPRIGRLGLPRPAHPAGRAAGDGRGAGGRRRQPAGPGRPLPRHDGPGDRPAGRDGRRLVRAVPHPRRRGRRGWRRAVAGRGRLRRGGRRAPGRGGPPGRDRRRGHCGLAGRAGRGRRLGPGCPQPVVQRGPAHHRRRDGTAERGQRRRRGVVRGAGRVRRHPGRGSAPGLRRLVPRRGRPHPVEGGRRRTRAGDRPRPGGGLPGADHGGEHRPRLPVRHPAPARGPAARPARHRRCTASTTV</sequence>
<dbReference type="GO" id="GO:0016301">
    <property type="term" value="F:kinase activity"/>
    <property type="evidence" value="ECO:0007669"/>
    <property type="project" value="UniProtKB-KW"/>
</dbReference>
<evidence type="ECO:0000256" key="1">
    <source>
        <dbReference type="SAM" id="MobiDB-lite"/>
    </source>
</evidence>
<proteinExistence type="predicted"/>
<feature type="region of interest" description="Disordered" evidence="1">
    <location>
        <begin position="81"/>
        <end position="347"/>
    </location>
</feature>
<feature type="compositionally biased region" description="Basic residues" evidence="1">
    <location>
        <begin position="186"/>
        <end position="196"/>
    </location>
</feature>
<feature type="compositionally biased region" description="Low complexity" evidence="1">
    <location>
        <begin position="323"/>
        <end position="334"/>
    </location>
</feature>
<feature type="compositionally biased region" description="Basic residues" evidence="1">
    <location>
        <begin position="168"/>
        <end position="179"/>
    </location>
</feature>
<feature type="region of interest" description="Disordered" evidence="1">
    <location>
        <begin position="30"/>
        <end position="65"/>
    </location>
</feature>
<reference evidence="2" key="1">
    <citation type="submission" date="2020-02" db="EMBL/GenBank/DDBJ databases">
        <authorList>
            <person name="Meier V. D."/>
        </authorList>
    </citation>
    <scope>NUCLEOTIDE SEQUENCE</scope>
    <source>
        <strain evidence="2">AVDCRST_MAG41</strain>
    </source>
</reference>
<feature type="non-terminal residue" evidence="2">
    <location>
        <position position="1"/>
    </location>
</feature>
<keyword evidence="2" id="KW-0418">Kinase</keyword>
<dbReference type="EMBL" id="CADCTP010000440">
    <property type="protein sequence ID" value="CAA9292750.1"/>
    <property type="molecule type" value="Genomic_DNA"/>
</dbReference>
<name>A0A6J4K0P3_9ACTN</name>